<comment type="caution">
    <text evidence="1">The sequence shown here is derived from an EMBL/GenBank/DDBJ whole genome shotgun (WGS) entry which is preliminary data.</text>
</comment>
<dbReference type="RefSeq" id="WP_149840719.1">
    <property type="nucleotide sequence ID" value="NZ_VUOC01000004.1"/>
</dbReference>
<protein>
    <submittedName>
        <fullName evidence="1">Uncharacterized protein</fullName>
    </submittedName>
</protein>
<gene>
    <name evidence="1" type="ORF">F0L74_25405</name>
</gene>
<name>A0A5B2VLL6_9BACT</name>
<keyword evidence="2" id="KW-1185">Reference proteome</keyword>
<proteinExistence type="predicted"/>
<evidence type="ECO:0000313" key="2">
    <source>
        <dbReference type="Proteomes" id="UP000324611"/>
    </source>
</evidence>
<reference evidence="1 2" key="2">
    <citation type="submission" date="2019-09" db="EMBL/GenBank/DDBJ databases">
        <authorList>
            <person name="Jin C."/>
        </authorList>
    </citation>
    <scope>NUCLEOTIDE SEQUENCE [LARGE SCALE GENOMIC DNA]</scope>
    <source>
        <strain evidence="1 2">BN140078</strain>
    </source>
</reference>
<organism evidence="1 2">
    <name type="scientific">Chitinophaga agrisoli</name>
    <dbReference type="NCBI Taxonomy" id="2607653"/>
    <lineage>
        <taxon>Bacteria</taxon>
        <taxon>Pseudomonadati</taxon>
        <taxon>Bacteroidota</taxon>
        <taxon>Chitinophagia</taxon>
        <taxon>Chitinophagales</taxon>
        <taxon>Chitinophagaceae</taxon>
        <taxon>Chitinophaga</taxon>
    </lineage>
</organism>
<reference evidence="1 2" key="1">
    <citation type="submission" date="2019-09" db="EMBL/GenBank/DDBJ databases">
        <title>Chitinophaga ginsengihumi sp. nov., isolated from soil of ginseng rhizosphere.</title>
        <authorList>
            <person name="Lee J."/>
        </authorList>
    </citation>
    <scope>NUCLEOTIDE SEQUENCE [LARGE SCALE GENOMIC DNA]</scope>
    <source>
        <strain evidence="1 2">BN140078</strain>
    </source>
</reference>
<dbReference type="EMBL" id="VUOC01000004">
    <property type="protein sequence ID" value="KAA2239540.1"/>
    <property type="molecule type" value="Genomic_DNA"/>
</dbReference>
<accession>A0A5B2VLL6</accession>
<dbReference type="AlphaFoldDB" id="A0A5B2VLL6"/>
<sequence>MTYKEQLDATKQYYPFDKWRDGYDNGLEQYTAENCNKTKAVFDTLIEKLGALGADAKESDKVELFRTAVLSLNALNDEIGGLIETGEREDLCALIDQITIAAGMNPKDYAGGEGIADEWREW</sequence>
<evidence type="ECO:0000313" key="1">
    <source>
        <dbReference type="EMBL" id="KAA2239540.1"/>
    </source>
</evidence>
<dbReference type="Proteomes" id="UP000324611">
    <property type="component" value="Unassembled WGS sequence"/>
</dbReference>